<evidence type="ECO:0000256" key="6">
    <source>
        <dbReference type="SAM" id="MobiDB-lite"/>
    </source>
</evidence>
<feature type="region of interest" description="Disordered" evidence="6">
    <location>
        <begin position="120"/>
        <end position="155"/>
    </location>
</feature>
<evidence type="ECO:0000256" key="5">
    <source>
        <dbReference type="RuleBase" id="RU000383"/>
    </source>
</evidence>
<evidence type="ECO:0000256" key="1">
    <source>
        <dbReference type="ARBA" id="ARBA00006955"/>
    </source>
</evidence>
<evidence type="ECO:0000256" key="2">
    <source>
        <dbReference type="ARBA" id="ARBA00022618"/>
    </source>
</evidence>
<reference evidence="8" key="2">
    <citation type="submission" date="2025-09" db="UniProtKB">
        <authorList>
            <consortium name="Ensembl"/>
        </authorList>
    </citation>
    <scope>IDENTIFICATION</scope>
</reference>
<keyword evidence="9" id="KW-1185">Reference proteome</keyword>
<name>A0A8C5PQM8_9ANUR</name>
<evidence type="ECO:0000256" key="4">
    <source>
        <dbReference type="ARBA" id="ARBA00023306"/>
    </source>
</evidence>
<evidence type="ECO:0000259" key="7">
    <source>
        <dbReference type="SMART" id="SM00385"/>
    </source>
</evidence>
<keyword evidence="2" id="KW-0132">Cell division</keyword>
<dbReference type="Ensembl" id="ENSLLET00000027482.1">
    <property type="protein sequence ID" value="ENSLLEP00000026462.1"/>
    <property type="gene ID" value="ENSLLEG00000016789.1"/>
</dbReference>
<sequence>MLTVPQTSLQGTQAKMASRNHAMDKSPKSHPIESTKREVEDHPKDSVENHHMEFIKREVENHPIEFIKREVESHPMEFIKREVENHPIEFIKREVESHPMEFIKREVESHPIKLKFIKREEESHSEESQQVENTARRKTAKKRPKKHRHRDGNFSGWIEGLHKRRERTERCIHELENNTRHSFLRFNEDDNRTPMSSSYYMGFLTPSSNPLPTISWADRNVLWRNMLEQDDRYYKDKTWLRRHPDITKRFRALMVDWLMEIAQNFKMQRETLYLAQDYFDRFMSVAVAVDEIDVQLVGITCLFIAAKYEEVIPPNLDEFALLTDGYLSKRAICKMELRILKALDWRMTSMTLIAWINFYIQNEYLVDEEELMTPRKPLYSYMEVAALLDLCVLDVECLQFPNRVLAAAVLYHFAGFQLVQKASGLTRTELSACIDWVVPFASAICDIFIDPNVRGEPAADDRCDLQTRTSALQLLNTVDYYKAEFAARLWVASRHPVQRPICHASEEHPQAPLHRAMLQMPSGPFDYFRSLLDGMDAPSLFREASEEQLDVQPQRYMSLMDVQPRRYMPLLDVQ</sequence>
<organism evidence="8 9">
    <name type="scientific">Leptobrachium leishanense</name>
    <name type="common">Leishan spiny toad</name>
    <dbReference type="NCBI Taxonomy" id="445787"/>
    <lineage>
        <taxon>Eukaryota</taxon>
        <taxon>Metazoa</taxon>
        <taxon>Chordata</taxon>
        <taxon>Craniata</taxon>
        <taxon>Vertebrata</taxon>
        <taxon>Euteleostomi</taxon>
        <taxon>Amphibia</taxon>
        <taxon>Batrachia</taxon>
        <taxon>Anura</taxon>
        <taxon>Pelobatoidea</taxon>
        <taxon>Megophryidae</taxon>
        <taxon>Leptobrachium</taxon>
    </lineage>
</organism>
<feature type="region of interest" description="Disordered" evidence="6">
    <location>
        <begin position="1"/>
        <end position="47"/>
    </location>
</feature>
<feature type="domain" description="Cyclin-like" evidence="7">
    <location>
        <begin position="256"/>
        <end position="341"/>
    </location>
</feature>
<dbReference type="Pfam" id="PF00134">
    <property type="entry name" value="Cyclin_N"/>
    <property type="match status" value="1"/>
</dbReference>
<proteinExistence type="inferred from homology"/>
<evidence type="ECO:0000256" key="3">
    <source>
        <dbReference type="ARBA" id="ARBA00023127"/>
    </source>
</evidence>
<feature type="compositionally biased region" description="Polar residues" evidence="6">
    <location>
        <begin position="1"/>
        <end position="15"/>
    </location>
</feature>
<dbReference type="InterPro" id="IPR013763">
    <property type="entry name" value="Cyclin-like_dom"/>
</dbReference>
<dbReference type="GeneTree" id="ENSGT00940000156256"/>
<dbReference type="PROSITE" id="PS00292">
    <property type="entry name" value="CYCLINS"/>
    <property type="match status" value="1"/>
</dbReference>
<dbReference type="AlphaFoldDB" id="A0A8C5PQM8"/>
<dbReference type="InterPro" id="IPR039361">
    <property type="entry name" value="Cyclin"/>
</dbReference>
<evidence type="ECO:0000313" key="8">
    <source>
        <dbReference type="Ensembl" id="ENSLLEP00000026462.1"/>
    </source>
</evidence>
<dbReference type="SMART" id="SM00385">
    <property type="entry name" value="CYCLIN"/>
    <property type="match status" value="1"/>
</dbReference>
<dbReference type="FunFam" id="1.10.472.10:FF:000001">
    <property type="entry name" value="G2/mitotic-specific cyclin"/>
    <property type="match status" value="1"/>
</dbReference>
<keyword evidence="4" id="KW-0131">Cell cycle</keyword>
<dbReference type="GO" id="GO:0051301">
    <property type="term" value="P:cell division"/>
    <property type="evidence" value="ECO:0007669"/>
    <property type="project" value="UniProtKB-KW"/>
</dbReference>
<gene>
    <name evidence="8" type="primary">CCNE1</name>
</gene>
<protein>
    <submittedName>
        <fullName evidence="8">Cyclin E1</fullName>
    </submittedName>
</protein>
<dbReference type="Proteomes" id="UP000694569">
    <property type="component" value="Unplaced"/>
</dbReference>
<dbReference type="InterPro" id="IPR036915">
    <property type="entry name" value="Cyclin-like_sf"/>
</dbReference>
<feature type="compositionally biased region" description="Basic residues" evidence="6">
    <location>
        <begin position="136"/>
        <end position="150"/>
    </location>
</feature>
<accession>A0A8C5PQM8</accession>
<keyword evidence="3 5" id="KW-0195">Cyclin</keyword>
<dbReference type="Gene3D" id="1.10.472.10">
    <property type="entry name" value="Cyclin-like"/>
    <property type="match status" value="2"/>
</dbReference>
<dbReference type="OrthoDB" id="5590282at2759"/>
<dbReference type="InterPro" id="IPR006671">
    <property type="entry name" value="Cyclin_N"/>
</dbReference>
<feature type="compositionally biased region" description="Basic and acidic residues" evidence="6">
    <location>
        <begin position="21"/>
        <end position="47"/>
    </location>
</feature>
<evidence type="ECO:0000313" key="9">
    <source>
        <dbReference type="Proteomes" id="UP000694569"/>
    </source>
</evidence>
<dbReference type="InterPro" id="IPR048258">
    <property type="entry name" value="Cyclins_cyclin-box"/>
</dbReference>
<reference evidence="8" key="1">
    <citation type="submission" date="2025-08" db="UniProtKB">
        <authorList>
            <consortium name="Ensembl"/>
        </authorList>
    </citation>
    <scope>IDENTIFICATION</scope>
</reference>
<comment type="similarity">
    <text evidence="1">Belongs to the cyclin family. Cyclin AB subfamily.</text>
</comment>
<dbReference type="PANTHER" id="PTHR10177">
    <property type="entry name" value="CYCLINS"/>
    <property type="match status" value="1"/>
</dbReference>
<dbReference type="SUPFAM" id="SSF47954">
    <property type="entry name" value="Cyclin-like"/>
    <property type="match status" value="2"/>
</dbReference>